<dbReference type="GO" id="GO:0005886">
    <property type="term" value="C:plasma membrane"/>
    <property type="evidence" value="ECO:0007669"/>
    <property type="project" value="UniProtKB-SubCell"/>
</dbReference>
<feature type="transmembrane region" description="Helical" evidence="7">
    <location>
        <begin position="167"/>
        <end position="192"/>
    </location>
</feature>
<dbReference type="AlphaFoldDB" id="A0A5J4KIF5"/>
<keyword evidence="3" id="KW-1003">Cell membrane</keyword>
<feature type="transmembrane region" description="Helical" evidence="7">
    <location>
        <begin position="137"/>
        <end position="155"/>
    </location>
</feature>
<keyword evidence="2" id="KW-0813">Transport</keyword>
<dbReference type="PANTHER" id="PTHR23513">
    <property type="entry name" value="INTEGRAL MEMBRANE EFFLUX PROTEIN-RELATED"/>
    <property type="match status" value="1"/>
</dbReference>
<keyword evidence="9" id="KW-1185">Reference proteome</keyword>
<evidence type="ECO:0000256" key="4">
    <source>
        <dbReference type="ARBA" id="ARBA00022692"/>
    </source>
</evidence>
<dbReference type="SUPFAM" id="SSF103473">
    <property type="entry name" value="MFS general substrate transporter"/>
    <property type="match status" value="1"/>
</dbReference>
<keyword evidence="6 7" id="KW-0472">Membrane</keyword>
<keyword evidence="4 7" id="KW-0812">Transmembrane</keyword>
<reference evidence="8 9" key="1">
    <citation type="submission" date="2019-10" db="EMBL/GenBank/DDBJ databases">
        <title>Dictyobacter vulcani sp. nov., within the class Ktedonobacteria, isolated from soil of volcanic Mt. Zao.</title>
        <authorList>
            <person name="Zheng Y."/>
            <person name="Wang C.M."/>
            <person name="Sakai Y."/>
            <person name="Abe K."/>
            <person name="Yokota A."/>
            <person name="Yabe S."/>
        </authorList>
    </citation>
    <scope>NUCLEOTIDE SEQUENCE [LARGE SCALE GENOMIC DNA]</scope>
    <source>
        <strain evidence="8 9">W12</strain>
    </source>
</reference>
<evidence type="ECO:0000256" key="5">
    <source>
        <dbReference type="ARBA" id="ARBA00022989"/>
    </source>
</evidence>
<feature type="transmembrane region" description="Helical" evidence="7">
    <location>
        <begin position="49"/>
        <end position="66"/>
    </location>
</feature>
<comment type="subcellular location">
    <subcellularLocation>
        <location evidence="1">Cell membrane</location>
        <topology evidence="1">Multi-pass membrane protein</topology>
    </subcellularLocation>
</comment>
<sequence length="199" mass="20724">MREGIQFLRTHPILLAVLSLDFFATLFGSPRALLPVYASDILHVGPQGLGILLGAISLGAVALTPVTGKISRITRQGLGVVLAIFVWGICIIIFGLVPGPLWLSAFLLAGAGAADMVSMVLRHLLVQLTTPDEFRGRMGAVTAMFVIGGPMLGQFESGLVAGLTSTQFSVISGGVACMLTTLIIAVLVPSLLKVKTGNS</sequence>
<name>A0A5J4KIF5_9CHLR</name>
<feature type="transmembrane region" description="Helical" evidence="7">
    <location>
        <begin position="12"/>
        <end position="29"/>
    </location>
</feature>
<dbReference type="PANTHER" id="PTHR23513:SF9">
    <property type="entry name" value="ENTEROBACTIN EXPORTER ENTS"/>
    <property type="match status" value="1"/>
</dbReference>
<dbReference type="Gene3D" id="1.20.1250.20">
    <property type="entry name" value="MFS general substrate transporter like domains"/>
    <property type="match status" value="1"/>
</dbReference>
<proteinExistence type="predicted"/>
<evidence type="ECO:0000256" key="1">
    <source>
        <dbReference type="ARBA" id="ARBA00004651"/>
    </source>
</evidence>
<dbReference type="Pfam" id="PF05977">
    <property type="entry name" value="MFS_3"/>
    <property type="match status" value="1"/>
</dbReference>
<evidence type="ECO:0008006" key="10">
    <source>
        <dbReference type="Google" id="ProtNLM"/>
    </source>
</evidence>
<evidence type="ECO:0000313" key="9">
    <source>
        <dbReference type="Proteomes" id="UP000326912"/>
    </source>
</evidence>
<evidence type="ECO:0000256" key="3">
    <source>
        <dbReference type="ARBA" id="ARBA00022475"/>
    </source>
</evidence>
<dbReference type="InterPro" id="IPR036259">
    <property type="entry name" value="MFS_trans_sf"/>
</dbReference>
<evidence type="ECO:0000256" key="2">
    <source>
        <dbReference type="ARBA" id="ARBA00022448"/>
    </source>
</evidence>
<dbReference type="InterPro" id="IPR010290">
    <property type="entry name" value="TM_effector"/>
</dbReference>
<comment type="caution">
    <text evidence="8">The sequence shown here is derived from an EMBL/GenBank/DDBJ whole genome shotgun (WGS) entry which is preliminary data.</text>
</comment>
<evidence type="ECO:0000256" key="6">
    <source>
        <dbReference type="ARBA" id="ARBA00023136"/>
    </source>
</evidence>
<accession>A0A5J4KIF5</accession>
<evidence type="ECO:0000256" key="7">
    <source>
        <dbReference type="SAM" id="Phobius"/>
    </source>
</evidence>
<protein>
    <recommendedName>
        <fullName evidence="10">Major facilitator superfamily (MFS) profile domain-containing protein</fullName>
    </recommendedName>
</protein>
<keyword evidence="5 7" id="KW-1133">Transmembrane helix</keyword>
<dbReference type="EMBL" id="BKZW01000001">
    <property type="protein sequence ID" value="GER85959.1"/>
    <property type="molecule type" value="Genomic_DNA"/>
</dbReference>
<evidence type="ECO:0000313" key="8">
    <source>
        <dbReference type="EMBL" id="GER85959.1"/>
    </source>
</evidence>
<feature type="transmembrane region" description="Helical" evidence="7">
    <location>
        <begin position="103"/>
        <end position="125"/>
    </location>
</feature>
<dbReference type="Proteomes" id="UP000326912">
    <property type="component" value="Unassembled WGS sequence"/>
</dbReference>
<organism evidence="8 9">
    <name type="scientific">Dictyobacter vulcani</name>
    <dbReference type="NCBI Taxonomy" id="2607529"/>
    <lineage>
        <taxon>Bacteria</taxon>
        <taxon>Bacillati</taxon>
        <taxon>Chloroflexota</taxon>
        <taxon>Ktedonobacteria</taxon>
        <taxon>Ktedonobacterales</taxon>
        <taxon>Dictyobacteraceae</taxon>
        <taxon>Dictyobacter</taxon>
    </lineage>
</organism>
<feature type="transmembrane region" description="Helical" evidence="7">
    <location>
        <begin position="78"/>
        <end position="97"/>
    </location>
</feature>
<gene>
    <name evidence="8" type="ORF">KDW_01210</name>
</gene>